<dbReference type="EMBL" id="HBEO01017026">
    <property type="protein sequence ID" value="CAD8486154.1"/>
    <property type="molecule type" value="Transcribed_RNA"/>
</dbReference>
<gene>
    <name evidence="1" type="ORF">HPHI1048_LOCUS11574</name>
</gene>
<organism evidence="1">
    <name type="scientific">Hanusia phi</name>
    <dbReference type="NCBI Taxonomy" id="3032"/>
    <lineage>
        <taxon>Eukaryota</taxon>
        <taxon>Cryptophyceae</taxon>
        <taxon>Pyrenomonadales</taxon>
        <taxon>Geminigeraceae</taxon>
        <taxon>Hanusia</taxon>
    </lineage>
</organism>
<dbReference type="AlphaFoldDB" id="A0A7S0EJF2"/>
<name>A0A7S0EJF2_9CRYP</name>
<protein>
    <submittedName>
        <fullName evidence="1">Uncharacterized protein</fullName>
    </submittedName>
</protein>
<proteinExistence type="predicted"/>
<sequence length="173" mass="19597">MVQPLGKDAFEDFFGCSVRTNSTAYRDIERTATQRPPVLIDTVDVWDSAFRDERLMGVLNSLASFNPLGGRRTKRMHVKERKQVRSTRHGDKTTAASRISSSIAVRKTSSFKLKQGSSFPIRRTPSQDKIRSTHSWNSSCIQSVDQEMADLQRLFEEARTSGFVKCCDEKVCT</sequence>
<accession>A0A7S0EJF2</accession>
<reference evidence="1" key="1">
    <citation type="submission" date="2021-01" db="EMBL/GenBank/DDBJ databases">
        <authorList>
            <person name="Corre E."/>
            <person name="Pelletier E."/>
            <person name="Niang G."/>
            <person name="Scheremetjew M."/>
            <person name="Finn R."/>
            <person name="Kale V."/>
            <person name="Holt S."/>
            <person name="Cochrane G."/>
            <person name="Meng A."/>
            <person name="Brown T."/>
            <person name="Cohen L."/>
        </authorList>
    </citation>
    <scope>NUCLEOTIDE SEQUENCE</scope>
    <source>
        <strain evidence="1">CCMP325</strain>
    </source>
</reference>
<evidence type="ECO:0000313" key="1">
    <source>
        <dbReference type="EMBL" id="CAD8486154.1"/>
    </source>
</evidence>